<evidence type="ECO:0000259" key="4">
    <source>
        <dbReference type="PROSITE" id="PS51077"/>
    </source>
</evidence>
<dbReference type="EMBL" id="JAWDID010000003">
    <property type="protein sequence ID" value="MDU0339031.1"/>
    <property type="molecule type" value="Genomic_DNA"/>
</dbReference>
<dbReference type="InterPro" id="IPR005471">
    <property type="entry name" value="Tscrpt_reg_IclR_N"/>
</dbReference>
<dbReference type="Gene3D" id="3.30.450.40">
    <property type="match status" value="1"/>
</dbReference>
<dbReference type="InterPro" id="IPR029016">
    <property type="entry name" value="GAF-like_dom_sf"/>
</dbReference>
<protein>
    <submittedName>
        <fullName evidence="6">Helix-turn-helix domain-containing protein</fullName>
    </submittedName>
</protein>
<dbReference type="Pfam" id="PF09339">
    <property type="entry name" value="HTH_IclR"/>
    <property type="match status" value="1"/>
</dbReference>
<dbReference type="InterPro" id="IPR050707">
    <property type="entry name" value="HTH_MetabolicPath_Reg"/>
</dbReference>
<name>A0ABU3S2P2_9HYPH</name>
<dbReference type="SMART" id="SM00346">
    <property type="entry name" value="HTH_ICLR"/>
    <property type="match status" value="1"/>
</dbReference>
<dbReference type="RefSeq" id="WP_316016940.1">
    <property type="nucleotide sequence ID" value="NZ_JAWDID010000003.1"/>
</dbReference>
<comment type="caution">
    <text evidence="6">The sequence shown here is derived from an EMBL/GenBank/DDBJ whole genome shotgun (WGS) entry which is preliminary data.</text>
</comment>
<dbReference type="PROSITE" id="PS51077">
    <property type="entry name" value="HTH_ICLR"/>
    <property type="match status" value="1"/>
</dbReference>
<evidence type="ECO:0000313" key="6">
    <source>
        <dbReference type="EMBL" id="MDU0339031.1"/>
    </source>
</evidence>
<proteinExistence type="predicted"/>
<dbReference type="PROSITE" id="PS51078">
    <property type="entry name" value="ICLR_ED"/>
    <property type="match status" value="1"/>
</dbReference>
<evidence type="ECO:0000256" key="1">
    <source>
        <dbReference type="ARBA" id="ARBA00023015"/>
    </source>
</evidence>
<dbReference type="CDD" id="cd00090">
    <property type="entry name" value="HTH_ARSR"/>
    <property type="match status" value="1"/>
</dbReference>
<dbReference type="SUPFAM" id="SSF55781">
    <property type="entry name" value="GAF domain-like"/>
    <property type="match status" value="1"/>
</dbReference>
<keyword evidence="2" id="KW-0238">DNA-binding</keyword>
<dbReference type="Proteomes" id="UP001254257">
    <property type="component" value="Unassembled WGS sequence"/>
</dbReference>
<dbReference type="Gene3D" id="1.10.10.10">
    <property type="entry name" value="Winged helix-like DNA-binding domain superfamily/Winged helix DNA-binding domain"/>
    <property type="match status" value="1"/>
</dbReference>
<evidence type="ECO:0000259" key="5">
    <source>
        <dbReference type="PROSITE" id="PS51078"/>
    </source>
</evidence>
<dbReference type="InterPro" id="IPR014757">
    <property type="entry name" value="Tscrpt_reg_IclR_C"/>
</dbReference>
<dbReference type="InterPro" id="IPR011991">
    <property type="entry name" value="ArsR-like_HTH"/>
</dbReference>
<organism evidence="6 7">
    <name type="scientific">Bosea rubneri</name>
    <dbReference type="NCBI Taxonomy" id="3075434"/>
    <lineage>
        <taxon>Bacteria</taxon>
        <taxon>Pseudomonadati</taxon>
        <taxon>Pseudomonadota</taxon>
        <taxon>Alphaproteobacteria</taxon>
        <taxon>Hyphomicrobiales</taxon>
        <taxon>Boseaceae</taxon>
        <taxon>Bosea</taxon>
    </lineage>
</organism>
<dbReference type="PANTHER" id="PTHR30136:SF23">
    <property type="entry name" value="DNA-BINDING TRANSCRIPTIONAL ACTIVATOR MHPR"/>
    <property type="match status" value="1"/>
</dbReference>
<evidence type="ECO:0000256" key="2">
    <source>
        <dbReference type="ARBA" id="ARBA00023125"/>
    </source>
</evidence>
<dbReference type="InterPro" id="IPR036388">
    <property type="entry name" value="WH-like_DNA-bd_sf"/>
</dbReference>
<accession>A0ABU3S2P2</accession>
<keyword evidence="1" id="KW-0805">Transcription regulation</keyword>
<reference evidence="6 7" key="1">
    <citation type="submission" date="2023-09" db="EMBL/GenBank/DDBJ databases">
        <title>Whole genome shotgun sequencing (WGS) of Bosea sp. ZW T0_25, isolated from stored onions (Allium cepa).</title>
        <authorList>
            <person name="Stoll D.A."/>
            <person name="Huch M."/>
        </authorList>
    </citation>
    <scope>NUCLEOTIDE SEQUENCE [LARGE SCALE GENOMIC DNA]</scope>
    <source>
        <strain evidence="6 7">ZW T0_25</strain>
    </source>
</reference>
<feature type="domain" description="HTH iclR-type" evidence="4">
    <location>
        <begin position="7"/>
        <end position="68"/>
    </location>
</feature>
<sequence length="260" mass="28202">MPSFEPVRAITRGLTVLRLVSEQSPITATDLARAAKLPQPTVVRILETLIEAGYVYRRTDGVTFGVTARTKLLSNGYDGTSRLLQLAEPLIENLRAEIGWPSNLATLEDDAMVIVYTNRNAKGLSIPGRLGARIPLLATGVGIMQLAGLAPDALQAQLERLRQSKEIWDASPELWEGLEERLATARQNGYAFAHERYLDAVYQSQIWAVAVPIIVDGQTVAALSSLVLRGAGPRQRLLDGILPALRRTSATIASQLAAEA</sequence>
<feature type="domain" description="IclR-ED" evidence="5">
    <location>
        <begin position="71"/>
        <end position="258"/>
    </location>
</feature>
<dbReference type="PANTHER" id="PTHR30136">
    <property type="entry name" value="HELIX-TURN-HELIX TRANSCRIPTIONAL REGULATOR, ICLR FAMILY"/>
    <property type="match status" value="1"/>
</dbReference>
<dbReference type="Pfam" id="PF01614">
    <property type="entry name" value="IclR_C"/>
    <property type="match status" value="1"/>
</dbReference>
<dbReference type="SUPFAM" id="SSF46785">
    <property type="entry name" value="Winged helix' DNA-binding domain"/>
    <property type="match status" value="1"/>
</dbReference>
<gene>
    <name evidence="6" type="ORF">RKE40_04030</name>
</gene>
<keyword evidence="7" id="KW-1185">Reference proteome</keyword>
<evidence type="ECO:0000256" key="3">
    <source>
        <dbReference type="ARBA" id="ARBA00023163"/>
    </source>
</evidence>
<keyword evidence="3" id="KW-0804">Transcription</keyword>
<dbReference type="InterPro" id="IPR036390">
    <property type="entry name" value="WH_DNA-bd_sf"/>
</dbReference>
<evidence type="ECO:0000313" key="7">
    <source>
        <dbReference type="Proteomes" id="UP001254257"/>
    </source>
</evidence>